<dbReference type="Proteomes" id="UP000746747">
    <property type="component" value="Unassembled WGS sequence"/>
</dbReference>
<feature type="transmembrane region" description="Helical" evidence="1">
    <location>
        <begin position="111"/>
        <end position="127"/>
    </location>
</feature>
<feature type="transmembrane region" description="Helical" evidence="1">
    <location>
        <begin position="72"/>
        <end position="90"/>
    </location>
</feature>
<organism evidence="2 3">
    <name type="scientific">Cercopithifilaria johnstoni</name>
    <dbReference type="NCBI Taxonomy" id="2874296"/>
    <lineage>
        <taxon>Eukaryota</taxon>
        <taxon>Metazoa</taxon>
        <taxon>Ecdysozoa</taxon>
        <taxon>Nematoda</taxon>
        <taxon>Chromadorea</taxon>
        <taxon>Rhabditida</taxon>
        <taxon>Spirurina</taxon>
        <taxon>Spiruromorpha</taxon>
        <taxon>Filarioidea</taxon>
        <taxon>Onchocercidae</taxon>
        <taxon>Cercopithifilaria</taxon>
    </lineage>
</organism>
<comment type="caution">
    <text evidence="2">The sequence shown here is derived from an EMBL/GenBank/DDBJ whole genome shotgun (WGS) entry which is preliminary data.</text>
</comment>
<proteinExistence type="predicted"/>
<keyword evidence="3" id="KW-1185">Reference proteome</keyword>
<gene>
    <name evidence="2" type="ORF">CJOHNSTONI_LOCUS8799</name>
</gene>
<evidence type="ECO:0000256" key="1">
    <source>
        <dbReference type="SAM" id="Phobius"/>
    </source>
</evidence>
<evidence type="ECO:0000313" key="3">
    <source>
        <dbReference type="Proteomes" id="UP000746747"/>
    </source>
</evidence>
<reference evidence="2" key="1">
    <citation type="submission" date="2021-09" db="EMBL/GenBank/DDBJ databases">
        <authorList>
            <consortium name="Pathogen Informatics"/>
        </authorList>
    </citation>
    <scope>NUCLEOTIDE SEQUENCE</scope>
</reference>
<evidence type="ECO:0000313" key="2">
    <source>
        <dbReference type="EMBL" id="CAG9539175.1"/>
    </source>
</evidence>
<keyword evidence="1" id="KW-0812">Transmembrane</keyword>
<accession>A0A8J2M4B2</accession>
<name>A0A8J2M4B2_9BILA</name>
<dbReference type="EMBL" id="CAKAEH010001758">
    <property type="protein sequence ID" value="CAG9539175.1"/>
    <property type="molecule type" value="Genomic_DNA"/>
</dbReference>
<sequence>MIALVELSGSSTKRSFCNPHKTVHEFDLLMQSMLLQLFQSLLLSGICCYSQLIDIVDLDCLKLLMNDIVDLLIVSGVVGVGFIALIYLIIKKFDEAAGVRIKNREVEKKKGKGFSLFVLIGILIHAAEPLKKQSTKRVEIEVEDKLDNKSSFNSSKIERPPCSFIVNLSVQRRKTL</sequence>
<protein>
    <submittedName>
        <fullName evidence="2">Uncharacterized protein</fullName>
    </submittedName>
</protein>
<dbReference type="OrthoDB" id="5819859at2759"/>
<keyword evidence="1" id="KW-0472">Membrane</keyword>
<dbReference type="AlphaFoldDB" id="A0A8J2M4B2"/>
<keyword evidence="1" id="KW-1133">Transmembrane helix</keyword>